<proteinExistence type="predicted"/>
<protein>
    <submittedName>
        <fullName evidence="1">Uncharacterized protein</fullName>
    </submittedName>
</protein>
<comment type="caution">
    <text evidence="1">The sequence shown here is derived from an EMBL/GenBank/DDBJ whole genome shotgun (WGS) entry which is preliminary data.</text>
</comment>
<reference evidence="1 2" key="1">
    <citation type="submission" date="2019-10" db="EMBL/GenBank/DDBJ databases">
        <title>Assembly and Annotation for the nematode Trichostrongylus colubriformis.</title>
        <authorList>
            <person name="Martin J."/>
        </authorList>
    </citation>
    <scope>NUCLEOTIDE SEQUENCE [LARGE SCALE GENOMIC DNA]</scope>
    <source>
        <strain evidence="1">G859</strain>
        <tissue evidence="1">Whole worm</tissue>
    </source>
</reference>
<gene>
    <name evidence="1" type="ORF">GCK32_011360</name>
</gene>
<accession>A0AAN8FRX7</accession>
<sequence>IKITGIRTTWVLTAIITRLTMETAQELIIPCQLLAITPRWTLGMTSLRGTTTTKHFTMTFILNQRIMKVEVTGEITQEAKSMTSRVTMDKTMIMDTGDTKMAIKDQLANRSEEEEEWHVRLFEDSLQDGVARCHHRCTMVKQLLNSNHQRFSVGVELHRSCQQCEVALHRQPQRRPPQLHLLLHAEASYRHHSVVVVFPRHVAEDIHHFVVAIRDLIHRDFHLAMHLHHKVHNQLLRPWLIKQQD</sequence>
<keyword evidence="2" id="KW-1185">Reference proteome</keyword>
<feature type="non-terminal residue" evidence="1">
    <location>
        <position position="1"/>
    </location>
</feature>
<dbReference type="Proteomes" id="UP001331761">
    <property type="component" value="Unassembled WGS sequence"/>
</dbReference>
<organism evidence="1 2">
    <name type="scientific">Trichostrongylus colubriformis</name>
    <name type="common">Black scour worm</name>
    <dbReference type="NCBI Taxonomy" id="6319"/>
    <lineage>
        <taxon>Eukaryota</taxon>
        <taxon>Metazoa</taxon>
        <taxon>Ecdysozoa</taxon>
        <taxon>Nematoda</taxon>
        <taxon>Chromadorea</taxon>
        <taxon>Rhabditida</taxon>
        <taxon>Rhabditina</taxon>
        <taxon>Rhabditomorpha</taxon>
        <taxon>Strongyloidea</taxon>
        <taxon>Trichostrongylidae</taxon>
        <taxon>Trichostrongylus</taxon>
    </lineage>
</organism>
<evidence type="ECO:0000313" key="2">
    <source>
        <dbReference type="Proteomes" id="UP001331761"/>
    </source>
</evidence>
<name>A0AAN8FRX7_TRICO</name>
<evidence type="ECO:0000313" key="1">
    <source>
        <dbReference type="EMBL" id="KAK5985461.1"/>
    </source>
</evidence>
<dbReference type="EMBL" id="WIXE01001715">
    <property type="protein sequence ID" value="KAK5985461.1"/>
    <property type="molecule type" value="Genomic_DNA"/>
</dbReference>
<dbReference type="AlphaFoldDB" id="A0AAN8FRX7"/>